<dbReference type="RefSeq" id="WP_143315458.1">
    <property type="nucleotide sequence ID" value="NZ_JACSRA010000005.1"/>
</dbReference>
<dbReference type="EMBL" id="JACSRA010000005">
    <property type="protein sequence ID" value="MBD7910549.1"/>
    <property type="molecule type" value="Genomic_DNA"/>
</dbReference>
<dbReference type="InterPro" id="IPR012792">
    <property type="entry name" value="3-oxoacid_CoA-transf_A"/>
</dbReference>
<dbReference type="SUPFAM" id="SSF100950">
    <property type="entry name" value="NagB/RpiA/CoA transferase-like"/>
    <property type="match status" value="1"/>
</dbReference>
<proteinExistence type="inferred from homology"/>
<gene>
    <name evidence="3" type="ORF">H9661_04165</name>
</gene>
<comment type="similarity">
    <text evidence="1">Belongs to the 3-oxoacid CoA-transferase subunit A family.</text>
</comment>
<evidence type="ECO:0000256" key="2">
    <source>
        <dbReference type="ARBA" id="ARBA00022679"/>
    </source>
</evidence>
<dbReference type="Gene3D" id="3.40.1080.10">
    <property type="entry name" value="Glutaconate Coenzyme A-transferase"/>
    <property type="match status" value="1"/>
</dbReference>
<keyword evidence="4" id="KW-1185">Reference proteome</keyword>
<dbReference type="NCBIfam" id="TIGR02429">
    <property type="entry name" value="pcaI_scoA_fam"/>
    <property type="match status" value="1"/>
</dbReference>
<organism evidence="3 4">
    <name type="scientific">Clostridium cibarium</name>
    <dbReference type="NCBI Taxonomy" id="2762247"/>
    <lineage>
        <taxon>Bacteria</taxon>
        <taxon>Bacillati</taxon>
        <taxon>Bacillota</taxon>
        <taxon>Clostridia</taxon>
        <taxon>Eubacteriales</taxon>
        <taxon>Clostridiaceae</taxon>
        <taxon>Clostridium</taxon>
    </lineage>
</organism>
<evidence type="ECO:0000256" key="1">
    <source>
        <dbReference type="ARBA" id="ARBA00005612"/>
    </source>
</evidence>
<protein>
    <submittedName>
        <fullName evidence="3">3-oxoacid CoA-transferase subunit A</fullName>
    </submittedName>
</protein>
<keyword evidence="2" id="KW-0808">Transferase</keyword>
<dbReference type="PANTHER" id="PTHR13707:SF60">
    <property type="entry name" value="ACETATE COA-TRANSFERASE SUBUNIT ALPHA"/>
    <property type="match status" value="1"/>
</dbReference>
<dbReference type="Pfam" id="PF01144">
    <property type="entry name" value="CoA_trans"/>
    <property type="match status" value="1"/>
</dbReference>
<comment type="caution">
    <text evidence="3">The sequence shown here is derived from an EMBL/GenBank/DDBJ whole genome shotgun (WGS) entry which is preliminary data.</text>
</comment>
<dbReference type="InterPro" id="IPR037171">
    <property type="entry name" value="NagB/RpiA_transferase-like"/>
</dbReference>
<accession>A0ABR8PQV0</accession>
<sequence length="218" mass="23583">MNKLFKPNDLKPIFKDGMSIMIGGFLDCGTPDDIVDLLVDLNVKDLTIICNDTSFPDRGIGKLIVNNQVKKVIASHIGTNPETGNKMLSKEIEVELSPQGTLIERIRAAGSGLGGVLTQTGLGTIVENGKEKISVNGKEYLLETPLKADLALVKGSIVDESGNTFYKGTTKNFNPYIAMACDKVVVEAEKLVKSGTLNPEIIMTPAPLVDYIVKKEEF</sequence>
<dbReference type="PROSITE" id="PS01273">
    <property type="entry name" value="COA_TRANSF_1"/>
    <property type="match status" value="1"/>
</dbReference>
<reference evidence="3 4" key="1">
    <citation type="submission" date="2020-08" db="EMBL/GenBank/DDBJ databases">
        <title>A Genomic Blueprint of the Chicken Gut Microbiome.</title>
        <authorList>
            <person name="Gilroy R."/>
            <person name="Ravi A."/>
            <person name="Getino M."/>
            <person name="Pursley I."/>
            <person name="Horton D.L."/>
            <person name="Alikhan N.-F."/>
            <person name="Baker D."/>
            <person name="Gharbi K."/>
            <person name="Hall N."/>
            <person name="Watson M."/>
            <person name="Adriaenssens E.M."/>
            <person name="Foster-Nyarko E."/>
            <person name="Jarju S."/>
            <person name="Secka A."/>
            <person name="Antonio M."/>
            <person name="Oren A."/>
            <person name="Chaudhuri R."/>
            <person name="La Ragione R.M."/>
            <person name="Hildebrand F."/>
            <person name="Pallen M.J."/>
        </authorList>
    </citation>
    <scope>NUCLEOTIDE SEQUENCE [LARGE SCALE GENOMIC DNA]</scope>
    <source>
        <strain evidence="3 4">Sa3CVN1</strain>
    </source>
</reference>
<dbReference type="PANTHER" id="PTHR13707">
    <property type="entry name" value="KETOACID-COENZYME A TRANSFERASE"/>
    <property type="match status" value="1"/>
</dbReference>
<name>A0ABR8PQV0_9CLOT</name>
<dbReference type="SMART" id="SM00882">
    <property type="entry name" value="CoA_trans"/>
    <property type="match status" value="1"/>
</dbReference>
<dbReference type="InterPro" id="IPR004165">
    <property type="entry name" value="CoA_trans_fam_I"/>
</dbReference>
<evidence type="ECO:0000313" key="4">
    <source>
        <dbReference type="Proteomes" id="UP000627781"/>
    </source>
</evidence>
<dbReference type="Proteomes" id="UP000627781">
    <property type="component" value="Unassembled WGS sequence"/>
</dbReference>
<evidence type="ECO:0000313" key="3">
    <source>
        <dbReference type="EMBL" id="MBD7910549.1"/>
    </source>
</evidence>
<dbReference type="InterPro" id="IPR004163">
    <property type="entry name" value="CoA_transf_BS"/>
</dbReference>